<dbReference type="PROSITE" id="PS00758">
    <property type="entry name" value="ARGE_DAPE_CPG2_1"/>
    <property type="match status" value="1"/>
</dbReference>
<keyword evidence="15" id="KW-0175">Coiled coil</keyword>
<dbReference type="InterPro" id="IPR001261">
    <property type="entry name" value="ArgE/DapE_CS"/>
</dbReference>
<evidence type="ECO:0000259" key="16">
    <source>
        <dbReference type="Pfam" id="PF07687"/>
    </source>
</evidence>
<evidence type="ECO:0000256" key="5">
    <source>
        <dbReference type="ARBA" id="ARBA00011921"/>
    </source>
</evidence>
<keyword evidence="8" id="KW-0479">Metal-binding</keyword>
<evidence type="ECO:0000256" key="14">
    <source>
        <dbReference type="ARBA" id="ARBA00051301"/>
    </source>
</evidence>
<proteinExistence type="inferred from homology"/>
<dbReference type="SUPFAM" id="SSF53187">
    <property type="entry name" value="Zn-dependent exopeptidases"/>
    <property type="match status" value="1"/>
</dbReference>
<evidence type="ECO:0000313" key="18">
    <source>
        <dbReference type="Proteomes" id="UP001597178"/>
    </source>
</evidence>
<evidence type="ECO:0000256" key="1">
    <source>
        <dbReference type="ARBA" id="ARBA00001941"/>
    </source>
</evidence>
<evidence type="ECO:0000256" key="11">
    <source>
        <dbReference type="ARBA" id="ARBA00022915"/>
    </source>
</evidence>
<sequence>MDQEQAKSFLKDIINVNSVNPPGNETEVANKLKALFDEHDIETELVEYDENRTNLIAHLRGDKDGPVLGLTGHMDVVPPGENEWEHNPFGAEEEDGKIYGRGACDMKSGLVGCVMAMVSLKEEGLPQSGEITLLATVGEEAGAVGAHQLTEKGYADQLDALIIAEPTYNQMKISHKGALWPQIITYGKTAHGSMPENGINAVRHMNEIIHQILGESFELSYEEDDLLGGPTYSVGVIKGGSNTNVVPDQCFATIDIRTVPSQDHQQIIEQIEQVIETVRKKYPDLKAEIRSLNDQSPVKTSSEDPFVQLVQDVVKESNGQAELGGMTGYTDGSQFIHANKKFPIVVLGPGETSIAHQPDEYVEIDKYLDSINLYKEIAKKFLA</sequence>
<dbReference type="Proteomes" id="UP001597178">
    <property type="component" value="Unassembled WGS sequence"/>
</dbReference>
<dbReference type="InterPro" id="IPR011650">
    <property type="entry name" value="Peptidase_M20_dimer"/>
</dbReference>
<dbReference type="PROSITE" id="PS00759">
    <property type="entry name" value="ARGE_DAPE_CPG2_2"/>
    <property type="match status" value="1"/>
</dbReference>
<evidence type="ECO:0000256" key="15">
    <source>
        <dbReference type="SAM" id="Coils"/>
    </source>
</evidence>
<keyword evidence="9" id="KW-0378">Hydrolase</keyword>
<feature type="coiled-coil region" evidence="15">
    <location>
        <begin position="261"/>
        <end position="295"/>
    </location>
</feature>
<gene>
    <name evidence="17" type="ORF">ACFQ4A_04350</name>
</gene>
<dbReference type="NCBIfam" id="NF006365">
    <property type="entry name" value="PRK08588.1"/>
    <property type="match status" value="1"/>
</dbReference>
<dbReference type="PANTHER" id="PTHR43808:SF8">
    <property type="entry name" value="PEPTIDASE M20 DIMERISATION DOMAIN-CONTAINING PROTEIN"/>
    <property type="match status" value="1"/>
</dbReference>
<comment type="cofactor">
    <cofactor evidence="1">
        <name>Co(2+)</name>
        <dbReference type="ChEBI" id="CHEBI:48828"/>
    </cofactor>
</comment>
<keyword evidence="13" id="KW-0170">Cobalt</keyword>
<keyword evidence="7" id="KW-0028">Amino-acid biosynthesis</keyword>
<dbReference type="EC" id="3.5.1.18" evidence="5"/>
<dbReference type="InterPro" id="IPR001160">
    <property type="entry name" value="Peptidase_M20C"/>
</dbReference>
<evidence type="ECO:0000256" key="8">
    <source>
        <dbReference type="ARBA" id="ARBA00022723"/>
    </source>
</evidence>
<keyword evidence="18" id="KW-1185">Reference proteome</keyword>
<comment type="pathway">
    <text evidence="3">Amino-acid biosynthesis; L-lysine biosynthesis via DAP pathway; LL-2,6-diaminopimelate from (S)-tetrahydrodipicolinate (succinylase route): step 3/3.</text>
</comment>
<organism evidence="17 18">
    <name type="scientific">Lentibacillus salinarum</name>
    <dbReference type="NCBI Taxonomy" id="446820"/>
    <lineage>
        <taxon>Bacteria</taxon>
        <taxon>Bacillati</taxon>
        <taxon>Bacillota</taxon>
        <taxon>Bacilli</taxon>
        <taxon>Bacillales</taxon>
        <taxon>Bacillaceae</taxon>
        <taxon>Lentibacillus</taxon>
    </lineage>
</organism>
<dbReference type="Gene3D" id="3.40.630.10">
    <property type="entry name" value="Zn peptidases"/>
    <property type="match status" value="2"/>
</dbReference>
<dbReference type="Pfam" id="PF01546">
    <property type="entry name" value="Peptidase_M20"/>
    <property type="match status" value="1"/>
</dbReference>
<accession>A0ABW3ZR98</accession>
<dbReference type="InterPro" id="IPR002933">
    <property type="entry name" value="Peptidase_M20"/>
</dbReference>
<evidence type="ECO:0000256" key="7">
    <source>
        <dbReference type="ARBA" id="ARBA00022605"/>
    </source>
</evidence>
<dbReference type="InterPro" id="IPR050072">
    <property type="entry name" value="Peptidase_M20A"/>
</dbReference>
<dbReference type="RefSeq" id="WP_382397944.1">
    <property type="nucleotide sequence ID" value="NZ_JBHTNH010000003.1"/>
</dbReference>
<dbReference type="InterPro" id="IPR010182">
    <property type="entry name" value="ArgE/DapE"/>
</dbReference>
<feature type="domain" description="Peptidase M20 dimerisation" evidence="16">
    <location>
        <begin position="173"/>
        <end position="282"/>
    </location>
</feature>
<evidence type="ECO:0000256" key="2">
    <source>
        <dbReference type="ARBA" id="ARBA00001947"/>
    </source>
</evidence>
<comment type="caution">
    <text evidence="17">The sequence shown here is derived from an EMBL/GenBank/DDBJ whole genome shotgun (WGS) entry which is preliminary data.</text>
</comment>
<evidence type="ECO:0000256" key="4">
    <source>
        <dbReference type="ARBA" id="ARBA00006247"/>
    </source>
</evidence>
<evidence type="ECO:0000256" key="6">
    <source>
        <dbReference type="ARBA" id="ARBA00016853"/>
    </source>
</evidence>
<name>A0ABW3ZR98_9BACI</name>
<evidence type="ECO:0000313" key="17">
    <source>
        <dbReference type="EMBL" id="MFD1360910.1"/>
    </source>
</evidence>
<dbReference type="Pfam" id="PF07687">
    <property type="entry name" value="M20_dimer"/>
    <property type="match status" value="1"/>
</dbReference>
<dbReference type="Gene3D" id="3.30.70.360">
    <property type="match status" value="1"/>
</dbReference>
<evidence type="ECO:0000256" key="13">
    <source>
        <dbReference type="ARBA" id="ARBA00023285"/>
    </source>
</evidence>
<keyword evidence="12" id="KW-0457">Lysine biosynthesis</keyword>
<keyword evidence="10" id="KW-0862">Zinc</keyword>
<reference evidence="18" key="1">
    <citation type="journal article" date="2019" name="Int. J. Syst. Evol. Microbiol.">
        <title>The Global Catalogue of Microorganisms (GCM) 10K type strain sequencing project: providing services to taxonomists for standard genome sequencing and annotation.</title>
        <authorList>
            <consortium name="The Broad Institute Genomics Platform"/>
            <consortium name="The Broad Institute Genome Sequencing Center for Infectious Disease"/>
            <person name="Wu L."/>
            <person name="Ma J."/>
        </authorList>
    </citation>
    <scope>NUCLEOTIDE SEQUENCE [LARGE SCALE GENOMIC DNA]</scope>
    <source>
        <strain evidence="18">CCUG 54822</strain>
    </source>
</reference>
<keyword evidence="11" id="KW-0220">Diaminopimelate biosynthesis</keyword>
<evidence type="ECO:0000256" key="12">
    <source>
        <dbReference type="ARBA" id="ARBA00023154"/>
    </source>
</evidence>
<dbReference type="SUPFAM" id="SSF55031">
    <property type="entry name" value="Bacterial exopeptidase dimerisation domain"/>
    <property type="match status" value="1"/>
</dbReference>
<comment type="catalytic activity">
    <reaction evidence="14">
        <text>N-succinyl-(2S,6S)-2,6-diaminopimelate + H2O = (2S,6S)-2,6-diaminopimelate + succinate</text>
        <dbReference type="Rhea" id="RHEA:22608"/>
        <dbReference type="ChEBI" id="CHEBI:15377"/>
        <dbReference type="ChEBI" id="CHEBI:30031"/>
        <dbReference type="ChEBI" id="CHEBI:57609"/>
        <dbReference type="ChEBI" id="CHEBI:58087"/>
        <dbReference type="EC" id="3.5.1.18"/>
    </reaction>
</comment>
<protein>
    <recommendedName>
        <fullName evidence="6">Probable succinyl-diaminopimelate desuccinylase</fullName>
        <ecNumber evidence="5">3.5.1.18</ecNumber>
    </recommendedName>
</protein>
<comment type="similarity">
    <text evidence="4">Belongs to the peptidase M20A family.</text>
</comment>
<dbReference type="PANTHER" id="PTHR43808">
    <property type="entry name" value="ACETYLORNITHINE DEACETYLASE"/>
    <property type="match status" value="1"/>
</dbReference>
<dbReference type="PRINTS" id="PR00934">
    <property type="entry name" value="XHISDIPTASE"/>
</dbReference>
<dbReference type="InterPro" id="IPR036264">
    <property type="entry name" value="Bact_exopeptidase_dim_dom"/>
</dbReference>
<dbReference type="EMBL" id="JBHTNH010000003">
    <property type="protein sequence ID" value="MFD1360910.1"/>
    <property type="molecule type" value="Genomic_DNA"/>
</dbReference>
<evidence type="ECO:0000256" key="3">
    <source>
        <dbReference type="ARBA" id="ARBA00005130"/>
    </source>
</evidence>
<dbReference type="CDD" id="cd08659">
    <property type="entry name" value="M20_ArgE_DapE-like"/>
    <property type="match status" value="1"/>
</dbReference>
<evidence type="ECO:0000256" key="10">
    <source>
        <dbReference type="ARBA" id="ARBA00022833"/>
    </source>
</evidence>
<evidence type="ECO:0000256" key="9">
    <source>
        <dbReference type="ARBA" id="ARBA00022801"/>
    </source>
</evidence>
<dbReference type="NCBIfam" id="TIGR01910">
    <property type="entry name" value="DapE-ArgE"/>
    <property type="match status" value="1"/>
</dbReference>
<comment type="cofactor">
    <cofactor evidence="2">
        <name>Zn(2+)</name>
        <dbReference type="ChEBI" id="CHEBI:29105"/>
    </cofactor>
</comment>